<keyword evidence="2" id="KW-1185">Reference proteome</keyword>
<comment type="caution">
    <text evidence="1">The sequence shown here is derived from an EMBL/GenBank/DDBJ whole genome shotgun (WGS) entry which is preliminary data.</text>
</comment>
<evidence type="ECO:0000313" key="2">
    <source>
        <dbReference type="Proteomes" id="UP001060215"/>
    </source>
</evidence>
<name>A0ACC0HW71_9ERIC</name>
<dbReference type="EMBL" id="CM045759">
    <property type="protein sequence ID" value="KAI8017401.1"/>
    <property type="molecule type" value="Genomic_DNA"/>
</dbReference>
<reference evidence="1 2" key="1">
    <citation type="journal article" date="2022" name="Plant J.">
        <title>Chromosome-level genome of Camellia lanceoleosa provides a valuable resource for understanding genome evolution and self-incompatibility.</title>
        <authorList>
            <person name="Gong W."/>
            <person name="Xiao S."/>
            <person name="Wang L."/>
            <person name="Liao Z."/>
            <person name="Chang Y."/>
            <person name="Mo W."/>
            <person name="Hu G."/>
            <person name="Li W."/>
            <person name="Zhao G."/>
            <person name="Zhu H."/>
            <person name="Hu X."/>
            <person name="Ji K."/>
            <person name="Xiang X."/>
            <person name="Song Q."/>
            <person name="Yuan D."/>
            <person name="Jin S."/>
            <person name="Zhang L."/>
        </authorList>
    </citation>
    <scope>NUCLEOTIDE SEQUENCE [LARGE SCALE GENOMIC DNA]</scope>
    <source>
        <strain evidence="1">SQ_2022a</strain>
    </source>
</reference>
<evidence type="ECO:0000313" key="1">
    <source>
        <dbReference type="EMBL" id="KAI8017401.1"/>
    </source>
</evidence>
<organism evidence="1 2">
    <name type="scientific">Camellia lanceoleosa</name>
    <dbReference type="NCBI Taxonomy" id="1840588"/>
    <lineage>
        <taxon>Eukaryota</taxon>
        <taxon>Viridiplantae</taxon>
        <taxon>Streptophyta</taxon>
        <taxon>Embryophyta</taxon>
        <taxon>Tracheophyta</taxon>
        <taxon>Spermatophyta</taxon>
        <taxon>Magnoliopsida</taxon>
        <taxon>eudicotyledons</taxon>
        <taxon>Gunneridae</taxon>
        <taxon>Pentapetalae</taxon>
        <taxon>asterids</taxon>
        <taxon>Ericales</taxon>
        <taxon>Theaceae</taxon>
        <taxon>Camellia</taxon>
    </lineage>
</organism>
<proteinExistence type="predicted"/>
<protein>
    <submittedName>
        <fullName evidence="1">Pentatricopeptide repeat-containing protein</fullName>
    </submittedName>
</protein>
<gene>
    <name evidence="1" type="ORF">LOK49_LG04G01161</name>
</gene>
<sequence>MIHIHVEKYGFGSDIFVPNSLTDSYLKCGLMGIQAVRRLFMVMVERDLVSWNSMVGGLVKAGELAEMKEGGKPNKWIEVKKKKGKDVVDAPMVNFVPTPPPSSVNAFDILSTCVANEEMLFDKMLVKNLVAWTKIIAGYAEKGLENDAIGLYNKMEAAGLKLDDRTIISILAACAESGLPGLGNRVQFSMERSRYNTSVVLMCPMLWLICMQNVATLTGH</sequence>
<dbReference type="Proteomes" id="UP001060215">
    <property type="component" value="Chromosome 2"/>
</dbReference>
<accession>A0ACC0HW71</accession>